<dbReference type="InterPro" id="IPR003619">
    <property type="entry name" value="MAD_homology1_Dwarfin-type"/>
</dbReference>
<keyword evidence="7" id="KW-0963">Cytoplasm</keyword>
<dbReference type="EMBL" id="MZ297859">
    <property type="protein sequence ID" value="QWX95819.1"/>
    <property type="molecule type" value="mRNA"/>
</dbReference>
<dbReference type="CDD" id="cd10492">
    <property type="entry name" value="MH1_SMAD_4"/>
    <property type="match status" value="1"/>
</dbReference>
<dbReference type="Pfam" id="PF03166">
    <property type="entry name" value="MH2"/>
    <property type="match status" value="1"/>
</dbReference>
<organism evidence="12">
    <name type="scientific">Strongyloides stercoralis</name>
    <name type="common">Threadworm</name>
    <dbReference type="NCBI Taxonomy" id="6248"/>
    <lineage>
        <taxon>Eukaryota</taxon>
        <taxon>Metazoa</taxon>
        <taxon>Ecdysozoa</taxon>
        <taxon>Nematoda</taxon>
        <taxon>Chromadorea</taxon>
        <taxon>Rhabditida</taxon>
        <taxon>Tylenchina</taxon>
        <taxon>Panagrolaimomorpha</taxon>
        <taxon>Strongyloidoidea</taxon>
        <taxon>Strongyloididae</taxon>
        <taxon>Strongyloides</taxon>
    </lineage>
</organism>
<evidence type="ECO:0000313" key="11">
    <source>
        <dbReference type="EMBL" id="QWX95819.1"/>
    </source>
</evidence>
<dbReference type="InterPro" id="IPR013019">
    <property type="entry name" value="MAD_homology_MH1"/>
</dbReference>
<dbReference type="GO" id="GO:0071144">
    <property type="term" value="C:heteromeric SMAD protein complex"/>
    <property type="evidence" value="ECO:0007669"/>
    <property type="project" value="TreeGrafter"/>
</dbReference>
<dbReference type="SUPFAM" id="SSF56366">
    <property type="entry name" value="SMAD MH1 domain"/>
    <property type="match status" value="1"/>
</dbReference>
<accession>A0A0K0EDX7</accession>
<dbReference type="GO" id="GO:0009653">
    <property type="term" value="P:anatomical structure morphogenesis"/>
    <property type="evidence" value="ECO:0007669"/>
    <property type="project" value="TreeGrafter"/>
</dbReference>
<dbReference type="GO" id="GO:0030509">
    <property type="term" value="P:BMP signaling pathway"/>
    <property type="evidence" value="ECO:0007669"/>
    <property type="project" value="TreeGrafter"/>
</dbReference>
<dbReference type="GO" id="GO:0009791">
    <property type="term" value="P:post-embryonic development"/>
    <property type="evidence" value="ECO:0007669"/>
    <property type="project" value="UniProtKB-ARBA"/>
</dbReference>
<dbReference type="SMART" id="SM00524">
    <property type="entry name" value="DWB"/>
    <property type="match status" value="1"/>
</dbReference>
<dbReference type="STRING" id="6248.A0A0K0EDX7"/>
<comment type="subcellular location">
    <subcellularLocation>
        <location evidence="7">Cytoplasm</location>
    </subcellularLocation>
    <subcellularLocation>
        <location evidence="7">Nucleus</location>
    </subcellularLocation>
</comment>
<gene>
    <name evidence="11" type="primary">smad-4</name>
</gene>
<dbReference type="InterPro" id="IPR036578">
    <property type="entry name" value="SMAD_MH1_sf"/>
</dbReference>
<reference evidence="11" key="3">
    <citation type="journal article" date="2021" name="Sci. Rep.">
        <title>Transcriptional profiles in Strongyloides stercoralis males reveal deviations from the Caenorhabditis sex determination model.</title>
        <authorList>
            <person name="Gonzalez Akimori D"/>
            <person name="Dalessandro EJ"/>
            <person name="Nolan TJ"/>
            <person name="Stieha CR"/>
            <person name="Lok JB Stoltzfus.JDC."/>
        </authorList>
    </citation>
    <scope>NUCLEOTIDE SEQUENCE</scope>
    <source>
        <strain evidence="11">PV001</strain>
    </source>
</reference>
<dbReference type="WBParaSite" id="SSTP_0000769000.1">
    <property type="protein sequence ID" value="SSTP_0000769000.1"/>
    <property type="gene ID" value="SSTP_0000769000"/>
</dbReference>
<reference evidence="11" key="4">
    <citation type="submission" date="2021-05" db="EMBL/GenBank/DDBJ databases">
        <authorList>
            <person name="Stoltzfus J.D.C."/>
        </authorList>
    </citation>
    <scope>NUCLEOTIDE SEQUENCE</scope>
    <source>
        <strain evidence="11">PV001</strain>
    </source>
</reference>
<dbReference type="GO" id="GO:0046872">
    <property type="term" value="F:metal ion binding"/>
    <property type="evidence" value="ECO:0007669"/>
    <property type="project" value="UniProtKB-KW"/>
</dbReference>
<evidence type="ECO:0000256" key="4">
    <source>
        <dbReference type="ARBA" id="ARBA00023015"/>
    </source>
</evidence>
<evidence type="ECO:0000256" key="8">
    <source>
        <dbReference type="SAM" id="MobiDB-lite"/>
    </source>
</evidence>
<dbReference type="InterPro" id="IPR008984">
    <property type="entry name" value="SMAD_FHA_dom_sf"/>
</dbReference>
<evidence type="ECO:0000256" key="3">
    <source>
        <dbReference type="ARBA" id="ARBA00022833"/>
    </source>
</evidence>
<feature type="domain" description="MH2" evidence="10">
    <location>
        <begin position="453"/>
        <end position="673"/>
    </location>
</feature>
<dbReference type="Gene3D" id="2.60.200.10">
    <property type="match status" value="1"/>
</dbReference>
<dbReference type="GO" id="GO:0051239">
    <property type="term" value="P:regulation of multicellular organismal process"/>
    <property type="evidence" value="ECO:0007669"/>
    <property type="project" value="UniProtKB-ARBA"/>
</dbReference>
<keyword evidence="4 7" id="KW-0805">Transcription regulation</keyword>
<feature type="compositionally biased region" description="Polar residues" evidence="8">
    <location>
        <begin position="143"/>
        <end position="156"/>
    </location>
</feature>
<dbReference type="PANTHER" id="PTHR13703">
    <property type="entry name" value="SMAD"/>
    <property type="match status" value="1"/>
</dbReference>
<keyword evidence="3" id="KW-0862">Zinc</keyword>
<dbReference type="FunFam" id="2.60.200.10:FF:000002">
    <property type="entry name" value="Mothers against decapentaplegic homolog"/>
    <property type="match status" value="1"/>
</dbReference>
<comment type="similarity">
    <text evidence="1 7">Belongs to the dwarfin/SMAD family.</text>
</comment>
<dbReference type="SMART" id="SM00523">
    <property type="entry name" value="DWA"/>
    <property type="match status" value="1"/>
</dbReference>
<dbReference type="PANTHER" id="PTHR13703:SF45">
    <property type="entry name" value="MOTHERS AGAINST DECAPENTAPLEGIC HOMOLOG"/>
    <property type="match status" value="1"/>
</dbReference>
<proteinExistence type="evidence at transcript level"/>
<dbReference type="InterPro" id="IPR017855">
    <property type="entry name" value="SMAD-like_dom_sf"/>
</dbReference>
<evidence type="ECO:0000256" key="6">
    <source>
        <dbReference type="ARBA" id="ARBA00023242"/>
    </source>
</evidence>
<dbReference type="AlphaFoldDB" id="A0A0K0EDX7"/>
<evidence type="ECO:0000313" key="12">
    <source>
        <dbReference type="WBParaSite" id="SSTP_0000769000.1"/>
    </source>
</evidence>
<dbReference type="GO" id="GO:0060395">
    <property type="term" value="P:SMAD protein signal transduction"/>
    <property type="evidence" value="ECO:0007669"/>
    <property type="project" value="TreeGrafter"/>
</dbReference>
<dbReference type="GO" id="GO:0005737">
    <property type="term" value="C:cytoplasm"/>
    <property type="evidence" value="ECO:0007669"/>
    <property type="project" value="UniProtKB-SubCell"/>
</dbReference>
<feature type="domain" description="MH1" evidence="9">
    <location>
        <begin position="189"/>
        <end position="312"/>
    </location>
</feature>
<dbReference type="GO" id="GO:0050793">
    <property type="term" value="P:regulation of developmental process"/>
    <property type="evidence" value="ECO:0007669"/>
    <property type="project" value="UniProtKB-ARBA"/>
</dbReference>
<keyword evidence="5 7" id="KW-0804">Transcription</keyword>
<reference evidence="11" key="1">
    <citation type="journal article" date="2012" name="PLoS Negl. Trop. Dis.">
        <title>RNAseq analysis of the parasitic nematode Strongyloides stercoralis reveals divergent regulation of canonical dauer pathways.</title>
        <authorList>
            <person name="Stoltzfus JD"/>
            <person name="Minot S"/>
            <person name="Berriman M"/>
            <person name="Nolan TJ Lok.JB."/>
        </authorList>
    </citation>
    <scope>NUCLEOTIDE SEQUENCE</scope>
    <source>
        <strain evidence="11">PV001</strain>
    </source>
</reference>
<evidence type="ECO:0000259" key="9">
    <source>
        <dbReference type="PROSITE" id="PS51075"/>
    </source>
</evidence>
<evidence type="ECO:0000256" key="2">
    <source>
        <dbReference type="ARBA" id="ARBA00022723"/>
    </source>
</evidence>
<keyword evidence="2" id="KW-0479">Metal-binding</keyword>
<sequence length="673" mass="75785">MFNTENNTLLQNTPSNKSVFLSSQQEVPYYSSTMASSYPTTNNNIHTSNGDSNLYINNNHNNINIEVYNNTTIVNSNLMQNGNFFYPQNDFNNYSGYSNIVPTNNSYYISSTNDREGPSNSKYSYPYLSQGNNNLITTPTTIDNKNNSNLNYPTPLSNISQSQPLQQQVKQSYDHSSTRQATSNDPCAQIAHVLQCYQQGGQQPEFVKKAIESLVKKLKDKRTELDALITAVTSAGKTPSICVTIPRSLDGRLQVAGKKGVPHVVYAQIWRWPNVNKSELQKLPICEVSNDNQELICINPYHYERVVSSSSTTMLEMKNLRVNGPSATSPYIDNNNTQGNGTYKGNHSNNLDYTNHDGISSINSISKKEPFLMYGRNQTPSGILSHLPEGGSNFVTELSTPIIRNHDYSNNNLNNTIKHEFNKDRYIEAKNNLYARYDISRVITPQIPWPDHWCSISYYEFNTQIGETFKVSKDITEVIIDGGMNTSDAKRGRFCIGALSNVHRCEVAEKARLYIGKGVRLKWTPSNCVYLESMSTKAVFVRSYYLDFENNLVYGSTVHKFLCGTERKLFDLKWAYAEMCEQTRSAEMAVLAQARAVAGLPQNHIISPSLIEHAGTGVDDLRRVCCTISISFVKGWGPGYTRNVIKETPCWVEIQLTRPLQLLDRLLKQSNTA</sequence>
<keyword evidence="6 7" id="KW-0539">Nucleus</keyword>
<dbReference type="GO" id="GO:0000981">
    <property type="term" value="F:DNA-binding transcription factor activity, RNA polymerase II-specific"/>
    <property type="evidence" value="ECO:0007669"/>
    <property type="project" value="TreeGrafter"/>
</dbReference>
<feature type="region of interest" description="Disordered" evidence="8">
    <location>
        <begin position="143"/>
        <end position="182"/>
    </location>
</feature>
<feature type="compositionally biased region" description="Low complexity" evidence="8">
    <location>
        <begin position="157"/>
        <end position="171"/>
    </location>
</feature>
<dbReference type="InterPro" id="IPR013790">
    <property type="entry name" value="Dwarfin"/>
</dbReference>
<reference evidence="12" key="2">
    <citation type="submission" date="2015-08" db="UniProtKB">
        <authorList>
            <consortium name="WormBaseParasite"/>
        </authorList>
    </citation>
    <scope>IDENTIFICATION</scope>
</reference>
<dbReference type="GO" id="GO:0070411">
    <property type="term" value="F:I-SMAD binding"/>
    <property type="evidence" value="ECO:0007669"/>
    <property type="project" value="TreeGrafter"/>
</dbReference>
<dbReference type="PROSITE" id="PS51075">
    <property type="entry name" value="MH1"/>
    <property type="match status" value="1"/>
</dbReference>
<evidence type="ECO:0000256" key="7">
    <source>
        <dbReference type="RuleBase" id="RU361195"/>
    </source>
</evidence>
<dbReference type="GO" id="GO:0030154">
    <property type="term" value="P:cell differentiation"/>
    <property type="evidence" value="ECO:0007669"/>
    <property type="project" value="TreeGrafter"/>
</dbReference>
<dbReference type="InterPro" id="IPR001132">
    <property type="entry name" value="SMAD_dom_Dwarfin-type"/>
</dbReference>
<evidence type="ECO:0000256" key="1">
    <source>
        <dbReference type="ARBA" id="ARBA00005545"/>
    </source>
</evidence>
<accession>A0A8F2Z218</accession>
<dbReference type="Pfam" id="PF03165">
    <property type="entry name" value="MH1"/>
    <property type="match status" value="1"/>
</dbReference>
<feature type="region of interest" description="Disordered" evidence="8">
    <location>
        <begin position="326"/>
        <end position="349"/>
    </location>
</feature>
<name>A0A0K0EDX7_STRER</name>
<dbReference type="Gene3D" id="3.90.520.10">
    <property type="entry name" value="SMAD MH1 domain"/>
    <property type="match status" value="1"/>
</dbReference>
<evidence type="ECO:0000259" key="10">
    <source>
        <dbReference type="PROSITE" id="PS51076"/>
    </source>
</evidence>
<dbReference type="PROSITE" id="PS51076">
    <property type="entry name" value="MH2"/>
    <property type="match status" value="1"/>
</dbReference>
<evidence type="ECO:0000256" key="5">
    <source>
        <dbReference type="ARBA" id="ARBA00023163"/>
    </source>
</evidence>
<dbReference type="GO" id="GO:0000978">
    <property type="term" value="F:RNA polymerase II cis-regulatory region sequence-specific DNA binding"/>
    <property type="evidence" value="ECO:0007669"/>
    <property type="project" value="TreeGrafter"/>
</dbReference>
<protein>
    <recommendedName>
        <fullName evidence="7">Mothers against decapentaplegic homolog</fullName>
        <shortName evidence="7">MAD homolog</shortName>
        <shortName evidence="7">Mothers against DPP homolog</shortName>
    </recommendedName>
    <alternativeName>
        <fullName evidence="7">SMAD family member</fullName>
    </alternativeName>
</protein>
<dbReference type="SUPFAM" id="SSF49879">
    <property type="entry name" value="SMAD/FHA domain"/>
    <property type="match status" value="1"/>
</dbReference>